<keyword evidence="3" id="KW-1185">Reference proteome</keyword>
<reference evidence="2 3" key="1">
    <citation type="submission" date="2024-02" db="EMBL/GenBank/DDBJ databases">
        <authorList>
            <person name="Saticioglu I.B."/>
        </authorList>
    </citation>
    <scope>NUCLEOTIDE SEQUENCE [LARGE SCALE GENOMIC DNA]</scope>
    <source>
        <strain evidence="2 3">Mu-80</strain>
    </source>
</reference>
<dbReference type="Proteomes" id="UP001371224">
    <property type="component" value="Unassembled WGS sequence"/>
</dbReference>
<gene>
    <name evidence="2" type="ORF">WDU99_13540</name>
</gene>
<sequence>MKSFTYIDHLRELVRFVRGGGQRFAPTTVVQKLDTLAGAWFVPTGIALVTALLCILIAVLGLVLPRQGVDADERRTGHTQHVLMLAAAAGVGSLAFIGWWATAAHTPLWVRHPASGVLAFFPVLVIVALWGVRVLYTRGAAARVLAVGATALLCASLTWSVAGHLAQTSQPRGETLATQRADVAPIREWVDQTGTEWIAAHPWGAAVAPIVLSGAHVGLWDAPAMADVPRLTGAACETEMLVEGGRYRVCAAPAG</sequence>
<protein>
    <submittedName>
        <fullName evidence="2">Uncharacterized protein</fullName>
    </submittedName>
</protein>
<evidence type="ECO:0000256" key="1">
    <source>
        <dbReference type="SAM" id="Phobius"/>
    </source>
</evidence>
<feature type="transmembrane region" description="Helical" evidence="1">
    <location>
        <begin position="144"/>
        <end position="162"/>
    </location>
</feature>
<evidence type="ECO:0000313" key="2">
    <source>
        <dbReference type="EMBL" id="MEJ1089339.1"/>
    </source>
</evidence>
<keyword evidence="1" id="KW-0472">Membrane</keyword>
<feature type="transmembrane region" description="Helical" evidence="1">
    <location>
        <begin position="82"/>
        <end position="101"/>
    </location>
</feature>
<dbReference type="EMBL" id="JBBDGM010000012">
    <property type="protein sequence ID" value="MEJ1089339.1"/>
    <property type="molecule type" value="Genomic_DNA"/>
</dbReference>
<feature type="transmembrane region" description="Helical" evidence="1">
    <location>
        <begin position="113"/>
        <end position="132"/>
    </location>
</feature>
<feature type="transmembrane region" description="Helical" evidence="1">
    <location>
        <begin position="40"/>
        <end position="62"/>
    </location>
</feature>
<comment type="caution">
    <text evidence="2">The sequence shown here is derived from an EMBL/GenBank/DDBJ whole genome shotgun (WGS) entry which is preliminary data.</text>
</comment>
<organism evidence="2 3">
    <name type="scientific">Microbacterium bandirmense</name>
    <dbReference type="NCBI Taxonomy" id="3122050"/>
    <lineage>
        <taxon>Bacteria</taxon>
        <taxon>Bacillati</taxon>
        <taxon>Actinomycetota</taxon>
        <taxon>Actinomycetes</taxon>
        <taxon>Micrococcales</taxon>
        <taxon>Microbacteriaceae</taxon>
        <taxon>Microbacterium</taxon>
    </lineage>
</organism>
<evidence type="ECO:0000313" key="3">
    <source>
        <dbReference type="Proteomes" id="UP001371224"/>
    </source>
</evidence>
<accession>A0ABU8LDD7</accession>
<proteinExistence type="predicted"/>
<keyword evidence="1" id="KW-0812">Transmembrane</keyword>
<keyword evidence="1" id="KW-1133">Transmembrane helix</keyword>
<name>A0ABU8LDD7_9MICO</name>
<dbReference type="RefSeq" id="WP_337332983.1">
    <property type="nucleotide sequence ID" value="NZ_JBBDGM010000012.1"/>
</dbReference>